<dbReference type="AlphaFoldDB" id="A0A645H348"/>
<dbReference type="Pfam" id="PF13683">
    <property type="entry name" value="rve_3"/>
    <property type="match status" value="1"/>
</dbReference>
<evidence type="ECO:0000259" key="1">
    <source>
        <dbReference type="PROSITE" id="PS50994"/>
    </source>
</evidence>
<organism evidence="2">
    <name type="scientific">bioreactor metagenome</name>
    <dbReference type="NCBI Taxonomy" id="1076179"/>
    <lineage>
        <taxon>unclassified sequences</taxon>
        <taxon>metagenomes</taxon>
        <taxon>ecological metagenomes</taxon>
    </lineage>
</organism>
<feature type="domain" description="Integrase catalytic" evidence="1">
    <location>
        <begin position="1"/>
        <end position="153"/>
    </location>
</feature>
<dbReference type="Gene3D" id="3.30.420.10">
    <property type="entry name" value="Ribonuclease H-like superfamily/Ribonuclease H"/>
    <property type="match status" value="1"/>
</dbReference>
<dbReference type="GO" id="GO:0015074">
    <property type="term" value="P:DNA integration"/>
    <property type="evidence" value="ECO:0007669"/>
    <property type="project" value="InterPro"/>
</dbReference>
<evidence type="ECO:0000313" key="2">
    <source>
        <dbReference type="EMBL" id="MPN32419.1"/>
    </source>
</evidence>
<dbReference type="InterPro" id="IPR001584">
    <property type="entry name" value="Integrase_cat-core"/>
</dbReference>
<dbReference type="PANTHER" id="PTHR47515:SF1">
    <property type="entry name" value="BLR2054 PROTEIN"/>
    <property type="match status" value="1"/>
</dbReference>
<dbReference type="GO" id="GO:0003676">
    <property type="term" value="F:nucleic acid binding"/>
    <property type="evidence" value="ECO:0007669"/>
    <property type="project" value="InterPro"/>
</dbReference>
<protein>
    <recommendedName>
        <fullName evidence="1">Integrase catalytic domain-containing protein</fullName>
    </recommendedName>
</protein>
<accession>A0A645H348</accession>
<gene>
    <name evidence="2" type="ORF">SDC9_179897</name>
</gene>
<dbReference type="InterPro" id="IPR036397">
    <property type="entry name" value="RNaseH_sf"/>
</dbReference>
<dbReference type="EMBL" id="VSSQ01084419">
    <property type="protein sequence ID" value="MPN32419.1"/>
    <property type="molecule type" value="Genomic_DNA"/>
</dbReference>
<dbReference type="PANTHER" id="PTHR47515">
    <property type="entry name" value="LOW CALCIUM RESPONSE LOCUS PROTEIN T"/>
    <property type="match status" value="1"/>
</dbReference>
<name>A0A645H348_9ZZZZ</name>
<comment type="caution">
    <text evidence="2">The sequence shown here is derived from an EMBL/GenBank/DDBJ whole genome shotgun (WGS) entry which is preliminary data.</text>
</comment>
<reference evidence="2" key="1">
    <citation type="submission" date="2019-08" db="EMBL/GenBank/DDBJ databases">
        <authorList>
            <person name="Kucharzyk K."/>
            <person name="Murdoch R.W."/>
            <person name="Higgins S."/>
            <person name="Loffler F."/>
        </authorList>
    </citation>
    <scope>NUCLEOTIDE SEQUENCE</scope>
</reference>
<sequence>MDFVSDQLYNGQKFRALTIIDNYSRRCLSIEIGQSLKGCDVVNTLESLYEHYGIKPERIKVDNGPEFVSKELDRWAYERKVTLDFSRPGKPTDNPFIESFNGSFRDECLNTNWFLSLHDARLKIESWRRDYNAFRPHSSLQGLTPEEVEFEMLNYKENSNLALSS</sequence>
<proteinExistence type="predicted"/>
<dbReference type="SUPFAM" id="SSF53098">
    <property type="entry name" value="Ribonuclease H-like"/>
    <property type="match status" value="1"/>
</dbReference>
<dbReference type="PROSITE" id="PS50994">
    <property type="entry name" value="INTEGRASE"/>
    <property type="match status" value="1"/>
</dbReference>
<dbReference type="InterPro" id="IPR012337">
    <property type="entry name" value="RNaseH-like_sf"/>
</dbReference>